<dbReference type="InterPro" id="IPR010095">
    <property type="entry name" value="Cas12f1-like_TNB"/>
</dbReference>
<evidence type="ECO:0000256" key="2">
    <source>
        <dbReference type="SAM" id="MobiDB-lite"/>
    </source>
</evidence>
<evidence type="ECO:0000256" key="1">
    <source>
        <dbReference type="ARBA" id="ARBA00023125"/>
    </source>
</evidence>
<dbReference type="EMBL" id="MCFF01000011">
    <property type="protein sequence ID" value="ORZ21911.1"/>
    <property type="molecule type" value="Genomic_DNA"/>
</dbReference>
<feature type="domain" description="Cas12f1-like TNB" evidence="3">
    <location>
        <begin position="115"/>
        <end position="179"/>
    </location>
</feature>
<feature type="region of interest" description="Disordered" evidence="2">
    <location>
        <begin position="200"/>
        <end position="237"/>
    </location>
</feature>
<dbReference type="GeneID" id="33565475"/>
<dbReference type="OrthoDB" id="2434038at2759"/>
<dbReference type="RefSeq" id="XP_021883162.1">
    <property type="nucleotide sequence ID" value="XM_022023631.1"/>
</dbReference>
<name>A0A1Y2GSV6_9FUNG</name>
<dbReference type="InParanoid" id="A0A1Y2GSV6"/>
<feature type="compositionally biased region" description="Basic and acidic residues" evidence="2">
    <location>
        <begin position="224"/>
        <end position="237"/>
    </location>
</feature>
<gene>
    <name evidence="4" type="ORF">BCR41DRAFT_350219</name>
</gene>
<sequence length="237" mass="26727">MERRKAAAVYGSQSISDIGGSLPSLRGNDSSIKNYIEKLRDVEKDLDSFYSSNNVIKKHRWDAKRARVEEYKKIANSLLKMVGGSIGTKVNEGDKVVIGVGLGKFSSNTRLSSLHESFQSYFVNKARSLGYIVVGVNEYYTSKKCPICQEFVGQVEICRLYCSSCKAFMHRDIMAGHNIANIVQGHLLYQERPSYLVPNKNKNISMESGEKRAIKRQTPTEQGEEPRGSKRIHIEHM</sequence>
<organism evidence="4 5">
    <name type="scientific">Lobosporangium transversale</name>
    <dbReference type="NCBI Taxonomy" id="64571"/>
    <lineage>
        <taxon>Eukaryota</taxon>
        <taxon>Fungi</taxon>
        <taxon>Fungi incertae sedis</taxon>
        <taxon>Mucoromycota</taxon>
        <taxon>Mortierellomycotina</taxon>
        <taxon>Mortierellomycetes</taxon>
        <taxon>Mortierellales</taxon>
        <taxon>Mortierellaceae</taxon>
        <taxon>Lobosporangium</taxon>
    </lineage>
</organism>
<protein>
    <recommendedName>
        <fullName evidence="3">Cas12f1-like TNB domain-containing protein</fullName>
    </recommendedName>
</protein>
<dbReference type="GO" id="GO:0003677">
    <property type="term" value="F:DNA binding"/>
    <property type="evidence" value="ECO:0007669"/>
    <property type="project" value="UniProtKB-KW"/>
</dbReference>
<dbReference type="Proteomes" id="UP000193648">
    <property type="component" value="Unassembled WGS sequence"/>
</dbReference>
<keyword evidence="5" id="KW-1185">Reference proteome</keyword>
<dbReference type="Pfam" id="PF07282">
    <property type="entry name" value="Cas12f1-like_TNB"/>
    <property type="match status" value="1"/>
</dbReference>
<evidence type="ECO:0000313" key="5">
    <source>
        <dbReference type="Proteomes" id="UP000193648"/>
    </source>
</evidence>
<reference evidence="4 5" key="1">
    <citation type="submission" date="2016-07" db="EMBL/GenBank/DDBJ databases">
        <title>Pervasive Adenine N6-methylation of Active Genes in Fungi.</title>
        <authorList>
            <consortium name="DOE Joint Genome Institute"/>
            <person name="Mondo S.J."/>
            <person name="Dannebaum R.O."/>
            <person name="Kuo R.C."/>
            <person name="Labutti K."/>
            <person name="Haridas S."/>
            <person name="Kuo A."/>
            <person name="Salamov A."/>
            <person name="Ahrendt S.R."/>
            <person name="Lipzen A."/>
            <person name="Sullivan W."/>
            <person name="Andreopoulos W.B."/>
            <person name="Clum A."/>
            <person name="Lindquist E."/>
            <person name="Daum C."/>
            <person name="Ramamoorthy G.K."/>
            <person name="Gryganskyi A."/>
            <person name="Culley D."/>
            <person name="Magnuson J.K."/>
            <person name="James T.Y."/>
            <person name="O'Malley M.A."/>
            <person name="Stajich J.E."/>
            <person name="Spatafora J.W."/>
            <person name="Visel A."/>
            <person name="Grigoriev I.V."/>
        </authorList>
    </citation>
    <scope>NUCLEOTIDE SEQUENCE [LARGE SCALE GENOMIC DNA]</scope>
    <source>
        <strain evidence="4 5">NRRL 3116</strain>
    </source>
</reference>
<evidence type="ECO:0000313" key="4">
    <source>
        <dbReference type="EMBL" id="ORZ21911.1"/>
    </source>
</evidence>
<proteinExistence type="predicted"/>
<dbReference type="AlphaFoldDB" id="A0A1Y2GSV6"/>
<keyword evidence="1" id="KW-0238">DNA-binding</keyword>
<evidence type="ECO:0000259" key="3">
    <source>
        <dbReference type="Pfam" id="PF07282"/>
    </source>
</evidence>
<accession>A0A1Y2GSV6</accession>
<comment type="caution">
    <text evidence="4">The sequence shown here is derived from an EMBL/GenBank/DDBJ whole genome shotgun (WGS) entry which is preliminary data.</text>
</comment>